<evidence type="ECO:0000256" key="1">
    <source>
        <dbReference type="ARBA" id="ARBA00022679"/>
    </source>
</evidence>
<dbReference type="PANTHER" id="PTHR43877:SF2">
    <property type="entry name" value="AMINOALKYLPHOSPHONATE N-ACETYLTRANSFERASE-RELATED"/>
    <property type="match status" value="1"/>
</dbReference>
<comment type="caution">
    <text evidence="4">The sequence shown here is derived from an EMBL/GenBank/DDBJ whole genome shotgun (WGS) entry which is preliminary data.</text>
</comment>
<evidence type="ECO:0000259" key="3">
    <source>
        <dbReference type="PROSITE" id="PS51186"/>
    </source>
</evidence>
<keyword evidence="2" id="KW-0012">Acyltransferase</keyword>
<accession>A0ABR8MS92</accession>
<dbReference type="InterPro" id="IPR016181">
    <property type="entry name" value="Acyl_CoA_acyltransferase"/>
</dbReference>
<keyword evidence="5" id="KW-1185">Reference proteome</keyword>
<dbReference type="InterPro" id="IPR050832">
    <property type="entry name" value="Bact_Acetyltransf"/>
</dbReference>
<feature type="domain" description="N-acetyltransferase" evidence="3">
    <location>
        <begin position="1"/>
        <end position="153"/>
    </location>
</feature>
<keyword evidence="1" id="KW-0808">Transferase</keyword>
<sequence>MEIREAVIDEWPIVHRIMREAFEEYRGVLHPPSGALREELEDTIRKLSPRGGAVLAIAEGEAIGSAQYRVEDDYVYIGRISVVASARGRGIGKQLVRFLEKLAAGRGLSEVRLEVRLSLPANIQFYERLGYRVIIECRYPDDSDGWYIMAKAC</sequence>
<dbReference type="CDD" id="cd04301">
    <property type="entry name" value="NAT_SF"/>
    <property type="match status" value="1"/>
</dbReference>
<evidence type="ECO:0000313" key="5">
    <source>
        <dbReference type="Proteomes" id="UP000609346"/>
    </source>
</evidence>
<dbReference type="PANTHER" id="PTHR43877">
    <property type="entry name" value="AMINOALKYLPHOSPHONATE N-ACETYLTRANSFERASE-RELATED-RELATED"/>
    <property type="match status" value="1"/>
</dbReference>
<dbReference type="EMBL" id="JACXZA010000001">
    <property type="protein sequence ID" value="MBD3917886.1"/>
    <property type="molecule type" value="Genomic_DNA"/>
</dbReference>
<name>A0ABR8MS92_9BACL</name>
<reference evidence="4 5" key="1">
    <citation type="submission" date="2020-09" db="EMBL/GenBank/DDBJ databases">
        <title>Paenibacillus sp. strain PR3 16S rRNA gene Genome sequencing and assembly.</title>
        <authorList>
            <person name="Kim J."/>
        </authorList>
    </citation>
    <scope>NUCLEOTIDE SEQUENCE [LARGE SCALE GENOMIC DNA]</scope>
    <source>
        <strain evidence="4 5">PR3</strain>
    </source>
</reference>
<dbReference type="SUPFAM" id="SSF55729">
    <property type="entry name" value="Acyl-CoA N-acyltransferases (Nat)"/>
    <property type="match status" value="1"/>
</dbReference>
<evidence type="ECO:0000313" key="4">
    <source>
        <dbReference type="EMBL" id="MBD3917886.1"/>
    </source>
</evidence>
<dbReference type="InterPro" id="IPR000182">
    <property type="entry name" value="GNAT_dom"/>
</dbReference>
<dbReference type="Gene3D" id="3.40.630.30">
    <property type="match status" value="1"/>
</dbReference>
<evidence type="ECO:0000256" key="2">
    <source>
        <dbReference type="ARBA" id="ARBA00023315"/>
    </source>
</evidence>
<dbReference type="PROSITE" id="PS51186">
    <property type="entry name" value="GNAT"/>
    <property type="match status" value="1"/>
</dbReference>
<dbReference type="Proteomes" id="UP000609346">
    <property type="component" value="Unassembled WGS sequence"/>
</dbReference>
<organism evidence="4 5">
    <name type="scientific">Paenibacillus terricola</name>
    <dbReference type="NCBI Taxonomy" id="2763503"/>
    <lineage>
        <taxon>Bacteria</taxon>
        <taxon>Bacillati</taxon>
        <taxon>Bacillota</taxon>
        <taxon>Bacilli</taxon>
        <taxon>Bacillales</taxon>
        <taxon>Paenibacillaceae</taxon>
        <taxon>Paenibacillus</taxon>
    </lineage>
</organism>
<dbReference type="Pfam" id="PF00583">
    <property type="entry name" value="Acetyltransf_1"/>
    <property type="match status" value="1"/>
</dbReference>
<gene>
    <name evidence="4" type="ORF">H8B09_03905</name>
</gene>
<protein>
    <submittedName>
        <fullName evidence="4">GNAT family N-acetyltransferase</fullName>
    </submittedName>
</protein>
<proteinExistence type="predicted"/>